<dbReference type="CDD" id="cd00090">
    <property type="entry name" value="HTH_ARSR"/>
    <property type="match status" value="1"/>
</dbReference>
<evidence type="ECO:0000256" key="2">
    <source>
        <dbReference type="ARBA" id="ARBA00023125"/>
    </source>
</evidence>
<dbReference type="AlphaFoldDB" id="A0A7C3PTX0"/>
<comment type="caution">
    <text evidence="5">The sequence shown here is derived from an EMBL/GenBank/DDBJ whole genome shotgun (WGS) entry which is preliminary data.</text>
</comment>
<dbReference type="PANTHER" id="PTHR11019:SF159">
    <property type="entry name" value="TRANSCRIPTIONAL REGULATOR-RELATED"/>
    <property type="match status" value="1"/>
</dbReference>
<dbReference type="InterPro" id="IPR032783">
    <property type="entry name" value="AraC_lig"/>
</dbReference>
<proteinExistence type="predicted"/>
<dbReference type="InterPro" id="IPR018062">
    <property type="entry name" value="HTH_AraC-typ_CS"/>
</dbReference>
<protein>
    <submittedName>
        <fullName evidence="5">AraC family transcriptional regulator</fullName>
    </submittedName>
</protein>
<dbReference type="InterPro" id="IPR011991">
    <property type="entry name" value="ArsR-like_HTH"/>
</dbReference>
<feature type="domain" description="HTH araC/xylS-type" evidence="4">
    <location>
        <begin position="218"/>
        <end position="316"/>
    </location>
</feature>
<dbReference type="InterPro" id="IPR009057">
    <property type="entry name" value="Homeodomain-like_sf"/>
</dbReference>
<keyword evidence="2" id="KW-0238">DNA-binding</keyword>
<evidence type="ECO:0000259" key="4">
    <source>
        <dbReference type="PROSITE" id="PS01124"/>
    </source>
</evidence>
<dbReference type="Pfam" id="PF12852">
    <property type="entry name" value="Cupin_6"/>
    <property type="match status" value="1"/>
</dbReference>
<keyword evidence="1" id="KW-0805">Transcription regulation</keyword>
<dbReference type="InterPro" id="IPR020449">
    <property type="entry name" value="Tscrpt_reg_AraC-type_HTH"/>
</dbReference>
<accession>A0A7C3PTX0</accession>
<dbReference type="Pfam" id="PF12833">
    <property type="entry name" value="HTH_18"/>
    <property type="match status" value="1"/>
</dbReference>
<keyword evidence="3" id="KW-0804">Transcription</keyword>
<reference evidence="5" key="1">
    <citation type="journal article" date="2020" name="mSystems">
        <title>Genome- and Community-Level Interaction Insights into Carbon Utilization and Element Cycling Functions of Hydrothermarchaeota in Hydrothermal Sediment.</title>
        <authorList>
            <person name="Zhou Z."/>
            <person name="Liu Y."/>
            <person name="Xu W."/>
            <person name="Pan J."/>
            <person name="Luo Z.H."/>
            <person name="Li M."/>
        </authorList>
    </citation>
    <scope>NUCLEOTIDE SEQUENCE [LARGE SCALE GENOMIC DNA]</scope>
    <source>
        <strain evidence="5">SpSt-418</strain>
    </source>
</reference>
<evidence type="ECO:0000256" key="3">
    <source>
        <dbReference type="ARBA" id="ARBA00023163"/>
    </source>
</evidence>
<dbReference type="PROSITE" id="PS00041">
    <property type="entry name" value="HTH_ARAC_FAMILY_1"/>
    <property type="match status" value="1"/>
</dbReference>
<dbReference type="GO" id="GO:0043565">
    <property type="term" value="F:sequence-specific DNA binding"/>
    <property type="evidence" value="ECO:0007669"/>
    <property type="project" value="InterPro"/>
</dbReference>
<dbReference type="GO" id="GO:0003700">
    <property type="term" value="F:DNA-binding transcription factor activity"/>
    <property type="evidence" value="ECO:0007669"/>
    <property type="project" value="InterPro"/>
</dbReference>
<dbReference type="InterPro" id="IPR037923">
    <property type="entry name" value="HTH-like"/>
</dbReference>
<dbReference type="PRINTS" id="PR00032">
    <property type="entry name" value="HTHARAC"/>
</dbReference>
<sequence length="320" mass="35287">MDVLSDVLQVIRLSGGVRFRTEYSASWSIETPSPSKLAALLQAPSQRIVSFHIVAEGTCWVKLDGCPDQKLSKGDIIVFPYGSSHILSDQPGKSPIPVGDILPPQPWLEIPVLKYGGGGAPTQLVCGFLMCDELLFNPFLQSLPVLIHIPVFAEPTSPLLETGVHYIIQETLSDRPGSNCLLARLTELMFVEILRNQMQQIADHQISWLAALNDAIVSQVLNLLHARPEYNWTVTELANQVGVSRSTLATHFTQLLGQPPIQYLTQWRLQLAVNLLKSTDASIAKIAAQVGYESEAAFNRAFKRHLGVPPATWRLKSLPL</sequence>
<dbReference type="SMART" id="SM00342">
    <property type="entry name" value="HTH_ARAC"/>
    <property type="match status" value="1"/>
</dbReference>
<dbReference type="PROSITE" id="PS01124">
    <property type="entry name" value="HTH_ARAC_FAMILY_2"/>
    <property type="match status" value="1"/>
</dbReference>
<evidence type="ECO:0000313" key="5">
    <source>
        <dbReference type="EMBL" id="HFN01122.1"/>
    </source>
</evidence>
<dbReference type="EMBL" id="DSRU01000374">
    <property type="protein sequence ID" value="HFN01122.1"/>
    <property type="molecule type" value="Genomic_DNA"/>
</dbReference>
<name>A0A7C3PTX0_9CYAN</name>
<dbReference type="Gene3D" id="1.10.10.60">
    <property type="entry name" value="Homeodomain-like"/>
    <property type="match status" value="2"/>
</dbReference>
<dbReference type="SUPFAM" id="SSF51215">
    <property type="entry name" value="Regulatory protein AraC"/>
    <property type="match status" value="1"/>
</dbReference>
<gene>
    <name evidence="5" type="ORF">ENR64_25890</name>
</gene>
<dbReference type="SUPFAM" id="SSF46689">
    <property type="entry name" value="Homeodomain-like"/>
    <property type="match status" value="2"/>
</dbReference>
<dbReference type="PANTHER" id="PTHR11019">
    <property type="entry name" value="HTH-TYPE TRANSCRIPTIONAL REGULATOR NIMR"/>
    <property type="match status" value="1"/>
</dbReference>
<dbReference type="InterPro" id="IPR018060">
    <property type="entry name" value="HTH_AraC"/>
</dbReference>
<organism evidence="5">
    <name type="scientific">Oscillatoriales cyanobacterium SpSt-418</name>
    <dbReference type="NCBI Taxonomy" id="2282169"/>
    <lineage>
        <taxon>Bacteria</taxon>
        <taxon>Bacillati</taxon>
        <taxon>Cyanobacteriota</taxon>
        <taxon>Cyanophyceae</taxon>
        <taxon>Oscillatoriophycideae</taxon>
        <taxon>Oscillatoriales</taxon>
    </lineage>
</organism>
<evidence type="ECO:0000256" key="1">
    <source>
        <dbReference type="ARBA" id="ARBA00023015"/>
    </source>
</evidence>